<evidence type="ECO:0000313" key="1">
    <source>
        <dbReference type="EMBL" id="QQU47128.1"/>
    </source>
</evidence>
<proteinExistence type="predicted"/>
<dbReference type="Proteomes" id="UP000595309">
    <property type="component" value="Chromosome"/>
</dbReference>
<evidence type="ECO:0000313" key="2">
    <source>
        <dbReference type="Proteomes" id="UP000595309"/>
    </source>
</evidence>
<dbReference type="AlphaFoldDB" id="A0A7T9XU17"/>
<dbReference type="RefSeq" id="WP_050161732.1">
    <property type="nucleotide sequence ID" value="NZ_CGHW01000017.1"/>
</dbReference>
<accession>A0A7T9XU17</accession>
<reference evidence="1 2" key="1">
    <citation type="submission" date="2021-01" db="EMBL/GenBank/DDBJ databases">
        <title>FDA dAtabase for Regulatory Grade micrObial Sequences (FDA-ARGOS): Supporting development and validation of Infectious Disease Dx tests.</title>
        <authorList>
            <person name="Blissenbach B."/>
            <person name="Krut O."/>
            <person name="Tallon L."/>
            <person name="Sadzewicz L."/>
            <person name="Zhao X."/>
            <person name="Boylan J."/>
            <person name="Ott S."/>
            <person name="Bowen H."/>
            <person name="Vavikolanu K."/>
            <person name="Mehta A."/>
            <person name="Aluvathingal J."/>
            <person name="Nadendla S."/>
            <person name="Yan Y."/>
            <person name="Sichtig H."/>
        </authorList>
    </citation>
    <scope>NUCLEOTIDE SEQUENCE [LARGE SCALE GENOMIC DNA]</scope>
    <source>
        <strain evidence="1 2">FDAARGOS_1082</strain>
    </source>
</reference>
<sequence length="76" mass="8483">MKPVDKIELTLLRIQFIAEVSQVAQCSNSEFLVAMSLISDLTNQIVTSQNYDEIFYNAGDPKSSLNARVCRTVSQV</sequence>
<organism evidence="1 2">
    <name type="scientific">Yersinia enterocolitica</name>
    <dbReference type="NCBI Taxonomy" id="630"/>
    <lineage>
        <taxon>Bacteria</taxon>
        <taxon>Pseudomonadati</taxon>
        <taxon>Pseudomonadota</taxon>
        <taxon>Gammaproteobacteria</taxon>
        <taxon>Enterobacterales</taxon>
        <taxon>Yersiniaceae</taxon>
        <taxon>Yersinia</taxon>
    </lineage>
</organism>
<dbReference type="EMBL" id="CP068146">
    <property type="protein sequence ID" value="QQU47128.1"/>
    <property type="molecule type" value="Genomic_DNA"/>
</dbReference>
<gene>
    <name evidence="1" type="ORF">I6I39_20025</name>
</gene>
<protein>
    <submittedName>
        <fullName evidence="1">Uncharacterized protein</fullName>
    </submittedName>
</protein>
<name>A0A7T9XU17_YEREN</name>